<dbReference type="Gene3D" id="6.10.10.80">
    <property type="entry name" value="Small, acid-soluble spore protein, alpha/beta type-like"/>
    <property type="match status" value="1"/>
</dbReference>
<evidence type="ECO:0000313" key="1">
    <source>
        <dbReference type="EMBL" id="GFR37911.1"/>
    </source>
</evidence>
<protein>
    <recommendedName>
        <fullName evidence="3">Small, acid-soluble spore protein, alpha/beta type</fullName>
    </recommendedName>
</protein>
<evidence type="ECO:0008006" key="3">
    <source>
        <dbReference type="Google" id="ProtNLM"/>
    </source>
</evidence>
<reference evidence="1" key="1">
    <citation type="submission" date="2020-08" db="EMBL/GenBank/DDBJ databases">
        <authorList>
            <person name="Uke A."/>
            <person name="Chhe C."/>
            <person name="Baramee S."/>
            <person name="Kosugi A."/>
        </authorList>
    </citation>
    <scope>NUCLEOTIDE SEQUENCE</scope>
    <source>
        <strain evidence="1">DA-C8</strain>
    </source>
</reference>
<dbReference type="EMBL" id="BMAQ01000008">
    <property type="protein sequence ID" value="GFR37911.1"/>
    <property type="molecule type" value="Genomic_DNA"/>
</dbReference>
<accession>A0A916VFX6</accession>
<organism evidence="1 2">
    <name type="scientific">Insulibacter thermoxylanivorax</name>
    <dbReference type="NCBI Taxonomy" id="2749268"/>
    <lineage>
        <taxon>Bacteria</taxon>
        <taxon>Bacillati</taxon>
        <taxon>Bacillota</taxon>
        <taxon>Bacilli</taxon>
        <taxon>Bacillales</taxon>
        <taxon>Paenibacillaceae</taxon>
        <taxon>Insulibacter</taxon>
    </lineage>
</organism>
<dbReference type="Pfam" id="PF00269">
    <property type="entry name" value="SASP"/>
    <property type="match status" value="1"/>
</dbReference>
<dbReference type="Proteomes" id="UP000654993">
    <property type="component" value="Unassembled WGS sequence"/>
</dbReference>
<proteinExistence type="predicted"/>
<keyword evidence="2" id="KW-1185">Reference proteome</keyword>
<gene>
    <name evidence="1" type="ORF">PRECH8_12070</name>
</gene>
<dbReference type="GO" id="GO:0006265">
    <property type="term" value="P:DNA topological change"/>
    <property type="evidence" value="ECO:0007669"/>
    <property type="project" value="InterPro"/>
</dbReference>
<dbReference type="InterPro" id="IPR038300">
    <property type="entry name" value="SASP_sf_alpha/beta"/>
</dbReference>
<name>A0A916VFX6_9BACL</name>
<dbReference type="InterPro" id="IPR001448">
    <property type="entry name" value="SASP_alpha/beta-type"/>
</dbReference>
<dbReference type="RefSeq" id="WP_200966176.1">
    <property type="nucleotide sequence ID" value="NZ_BMAQ01000008.1"/>
</dbReference>
<comment type="caution">
    <text evidence="1">The sequence shown here is derived from an EMBL/GenBank/DDBJ whole genome shotgun (WGS) entry which is preliminary data.</text>
</comment>
<sequence length="92" mass="10406">MARRRRRTPIVPEARAQMAQFQARVMRDAGFPVDPQRPENVKYEVARTLGINLQPGYNGNLSTEDAGRVGGRIGGTMVREMIRLAQEQLARR</sequence>
<dbReference type="GO" id="GO:0003690">
    <property type="term" value="F:double-stranded DNA binding"/>
    <property type="evidence" value="ECO:0007669"/>
    <property type="project" value="InterPro"/>
</dbReference>
<evidence type="ECO:0000313" key="2">
    <source>
        <dbReference type="Proteomes" id="UP000654993"/>
    </source>
</evidence>
<reference evidence="1" key="2">
    <citation type="journal article" date="2021" name="Data Brief">
        <title>Draft genome sequence data of the facultative, thermophilic, xylanolytic bacterium Paenibacillus sp. strain DA-C8.</title>
        <authorList>
            <person name="Chhe C."/>
            <person name="Uke A."/>
            <person name="Baramee S."/>
            <person name="Ungkulpasvich U."/>
            <person name="Tachaapaikoon C."/>
            <person name="Pason P."/>
            <person name="Waeonukul R."/>
            <person name="Ratanakhanokchai K."/>
            <person name="Kosugi A."/>
        </authorList>
    </citation>
    <scope>NUCLEOTIDE SEQUENCE</scope>
    <source>
        <strain evidence="1">DA-C8</strain>
    </source>
</reference>
<dbReference type="AlphaFoldDB" id="A0A916VFX6"/>